<feature type="repeat" description="TPR" evidence="1">
    <location>
        <begin position="59"/>
        <end position="92"/>
    </location>
</feature>
<evidence type="ECO:0000256" key="1">
    <source>
        <dbReference type="PROSITE-ProRule" id="PRU00339"/>
    </source>
</evidence>
<feature type="transmembrane region" description="Helical" evidence="3">
    <location>
        <begin position="252"/>
        <end position="272"/>
    </location>
</feature>
<evidence type="ECO:0000313" key="5">
    <source>
        <dbReference type="Proteomes" id="UP000238823"/>
    </source>
</evidence>
<dbReference type="PROSITE" id="PS50005">
    <property type="entry name" value="TPR"/>
    <property type="match status" value="1"/>
</dbReference>
<dbReference type="AlphaFoldDB" id="A0A2S9YWD2"/>
<proteinExistence type="predicted"/>
<feature type="compositionally biased region" description="Low complexity" evidence="2">
    <location>
        <begin position="1"/>
        <end position="18"/>
    </location>
</feature>
<comment type="caution">
    <text evidence="4">The sequence shown here is derived from an EMBL/GenBank/DDBJ whole genome shotgun (WGS) entry which is preliminary data.</text>
</comment>
<reference evidence="4 5" key="1">
    <citation type="submission" date="2018-03" db="EMBL/GenBank/DDBJ databases">
        <title>Draft Genome Sequences of the Obligatory Marine Myxobacteria Enhygromyxa salina SWB007.</title>
        <authorList>
            <person name="Poehlein A."/>
            <person name="Moghaddam J.A."/>
            <person name="Harms H."/>
            <person name="Alanjari M."/>
            <person name="Koenig G.M."/>
            <person name="Daniel R."/>
            <person name="Schaeberle T.F."/>
        </authorList>
    </citation>
    <scope>NUCLEOTIDE SEQUENCE [LARGE SCALE GENOMIC DNA]</scope>
    <source>
        <strain evidence="4 5">SWB007</strain>
    </source>
</reference>
<organism evidence="4 5">
    <name type="scientific">Enhygromyxa salina</name>
    <dbReference type="NCBI Taxonomy" id="215803"/>
    <lineage>
        <taxon>Bacteria</taxon>
        <taxon>Pseudomonadati</taxon>
        <taxon>Myxococcota</taxon>
        <taxon>Polyangia</taxon>
        <taxon>Nannocystales</taxon>
        <taxon>Nannocystaceae</taxon>
        <taxon>Enhygromyxa</taxon>
    </lineage>
</organism>
<gene>
    <name evidence="4" type="ORF">ENSA7_08730</name>
</gene>
<keyword evidence="1" id="KW-0802">TPR repeat</keyword>
<evidence type="ECO:0000256" key="3">
    <source>
        <dbReference type="SAM" id="Phobius"/>
    </source>
</evidence>
<evidence type="ECO:0008006" key="6">
    <source>
        <dbReference type="Google" id="ProtNLM"/>
    </source>
</evidence>
<dbReference type="EMBL" id="PVNL01000025">
    <property type="protein sequence ID" value="PRQ09394.1"/>
    <property type="molecule type" value="Genomic_DNA"/>
</dbReference>
<dbReference type="Gene3D" id="1.25.40.10">
    <property type="entry name" value="Tetratricopeptide repeat domain"/>
    <property type="match status" value="1"/>
</dbReference>
<feature type="transmembrane region" description="Helical" evidence="3">
    <location>
        <begin position="311"/>
        <end position="335"/>
    </location>
</feature>
<evidence type="ECO:0000313" key="4">
    <source>
        <dbReference type="EMBL" id="PRQ09394.1"/>
    </source>
</evidence>
<evidence type="ECO:0000256" key="2">
    <source>
        <dbReference type="SAM" id="MobiDB-lite"/>
    </source>
</evidence>
<dbReference type="Proteomes" id="UP000238823">
    <property type="component" value="Unassembled WGS sequence"/>
</dbReference>
<sequence>MIVSLSCASASPARAAPPERVGPASDEAKIETEAGSETAPETGSETAPETGSETAPETAIEWYARGYELGNAGDYAAAAEAFLRSYDLQPTPEALFNAAFAFEQAGATLDAISTYERVLTEPARSEELAAEAQRSIDELSKEVAVLKGIRFAAARPPAQLFVQGRSVDLDAFPILVLPGEIELEVVDERGVRTRETYQLAAGEALVVDLRALLPSPPKPDPKPVLDAGPTETELDAARTHARLALALRNTTWVGVGLSGAGAVSVLSLALLAQREQRRFNADSCYQFPDDACPDDFELGDPNAHQRAYKRYALSASVAGGVSAGLVLTTLVVGLVSVRHARRAKHVQQSRGHEARSAVRVTPGVGLGSLMLRF</sequence>
<dbReference type="InterPro" id="IPR011990">
    <property type="entry name" value="TPR-like_helical_dom_sf"/>
</dbReference>
<name>A0A2S9YWD2_9BACT</name>
<dbReference type="InterPro" id="IPR019734">
    <property type="entry name" value="TPR_rpt"/>
</dbReference>
<keyword evidence="3" id="KW-1133">Transmembrane helix</keyword>
<feature type="region of interest" description="Disordered" evidence="2">
    <location>
        <begin position="1"/>
        <end position="56"/>
    </location>
</feature>
<keyword evidence="3" id="KW-0812">Transmembrane</keyword>
<protein>
    <recommendedName>
        <fullName evidence="6">Tetratricopeptide repeat protein</fullName>
    </recommendedName>
</protein>
<feature type="compositionally biased region" description="Polar residues" evidence="2">
    <location>
        <begin position="39"/>
        <end position="55"/>
    </location>
</feature>
<dbReference type="SUPFAM" id="SSF48452">
    <property type="entry name" value="TPR-like"/>
    <property type="match status" value="1"/>
</dbReference>
<accession>A0A2S9YWD2</accession>
<keyword evidence="3" id="KW-0472">Membrane</keyword>